<dbReference type="EMBL" id="BKCJ011129966">
    <property type="protein sequence ID" value="GFC91119.1"/>
    <property type="molecule type" value="Genomic_DNA"/>
</dbReference>
<organism evidence="1">
    <name type="scientific">Tanacetum cinerariifolium</name>
    <name type="common">Dalmatian daisy</name>
    <name type="synonym">Chrysanthemum cinerariifolium</name>
    <dbReference type="NCBI Taxonomy" id="118510"/>
    <lineage>
        <taxon>Eukaryota</taxon>
        <taxon>Viridiplantae</taxon>
        <taxon>Streptophyta</taxon>
        <taxon>Embryophyta</taxon>
        <taxon>Tracheophyta</taxon>
        <taxon>Spermatophyta</taxon>
        <taxon>Magnoliopsida</taxon>
        <taxon>eudicotyledons</taxon>
        <taxon>Gunneridae</taxon>
        <taxon>Pentapetalae</taxon>
        <taxon>asterids</taxon>
        <taxon>campanulids</taxon>
        <taxon>Asterales</taxon>
        <taxon>Asteraceae</taxon>
        <taxon>Asteroideae</taxon>
        <taxon>Anthemideae</taxon>
        <taxon>Anthemidinae</taxon>
        <taxon>Tanacetum</taxon>
    </lineage>
</organism>
<sequence>QVTKQGSKEKWLEDVPVIRDFPERVSFSFIRNEGVVRAIARVVGEMFYSTELVTVRSSGIVREKEGWIIPNVH</sequence>
<proteinExistence type="predicted"/>
<name>A0A699S132_TANCI</name>
<accession>A0A699S132</accession>
<gene>
    <name evidence="1" type="ORF">Tci_863089</name>
</gene>
<evidence type="ECO:0000313" key="1">
    <source>
        <dbReference type="EMBL" id="GFC91119.1"/>
    </source>
</evidence>
<protein>
    <submittedName>
        <fullName evidence="1">Uncharacterized protein</fullName>
    </submittedName>
</protein>
<feature type="non-terminal residue" evidence="1">
    <location>
        <position position="1"/>
    </location>
</feature>
<comment type="caution">
    <text evidence="1">The sequence shown here is derived from an EMBL/GenBank/DDBJ whole genome shotgun (WGS) entry which is preliminary data.</text>
</comment>
<dbReference type="AlphaFoldDB" id="A0A699S132"/>
<reference evidence="1" key="1">
    <citation type="journal article" date="2019" name="Sci. Rep.">
        <title>Draft genome of Tanacetum cinerariifolium, the natural source of mosquito coil.</title>
        <authorList>
            <person name="Yamashiro T."/>
            <person name="Shiraishi A."/>
            <person name="Satake H."/>
            <person name="Nakayama K."/>
        </authorList>
    </citation>
    <scope>NUCLEOTIDE SEQUENCE</scope>
</reference>